<dbReference type="InterPro" id="IPR036388">
    <property type="entry name" value="WH-like_DNA-bd_sf"/>
</dbReference>
<dbReference type="Proteomes" id="UP000182841">
    <property type="component" value="Unassembled WGS sequence"/>
</dbReference>
<dbReference type="PANTHER" id="PTHR30346:SF0">
    <property type="entry name" value="HCA OPERON TRANSCRIPTIONAL ACTIVATOR HCAR"/>
    <property type="match status" value="1"/>
</dbReference>
<dbReference type="EMBL" id="FOGO01000021">
    <property type="protein sequence ID" value="SES37729.1"/>
    <property type="molecule type" value="Genomic_DNA"/>
</dbReference>
<dbReference type="InterPro" id="IPR000847">
    <property type="entry name" value="LysR_HTH_N"/>
</dbReference>
<proteinExistence type="inferred from homology"/>
<dbReference type="Pfam" id="PF00126">
    <property type="entry name" value="HTH_1"/>
    <property type="match status" value="1"/>
</dbReference>
<keyword evidence="7" id="KW-1185">Reference proteome</keyword>
<name>A0A1H9WV83_9ACTN</name>
<sequence length="357" mass="38418">MRPALPRAAGAVQHLLAALSHTCVVDRESPAYRLLVSDDLSPRRLRAFVAVAEELHFTRAAARLFVAQQALSRDIRALERELGAVLFVRSTRQVELTAEGERLLPYARRILAAHDELAAAFAGDGAPGGRPLAVDVAAPVSTGQRVLEAAREAAPAVEFVARYYSGLTAAAADLLAGRLDVAFGRVAGLPPDTLTGLEHALVRYERAAVLLPERHRLAGLDEVPLAELAGETLYAGAGNDGTAEWTSYARALFAERGIRLAAPFPKIEGEREFARVVRAKGWSVLATSVFVGVEGMVLRPLTAPVPLSPVSMVWRRGLRHPGLTVLREAARGSAAAEDWLRRPPDGWLPVQDEALHC</sequence>
<dbReference type="SUPFAM" id="SSF53850">
    <property type="entry name" value="Periplasmic binding protein-like II"/>
    <property type="match status" value="1"/>
</dbReference>
<evidence type="ECO:0000313" key="7">
    <source>
        <dbReference type="Proteomes" id="UP000182841"/>
    </source>
</evidence>
<dbReference type="Gene3D" id="1.10.10.10">
    <property type="entry name" value="Winged helix-like DNA-binding domain superfamily/Winged helix DNA-binding domain"/>
    <property type="match status" value="1"/>
</dbReference>
<dbReference type="GO" id="GO:0003700">
    <property type="term" value="F:DNA-binding transcription factor activity"/>
    <property type="evidence" value="ECO:0007669"/>
    <property type="project" value="InterPro"/>
</dbReference>
<dbReference type="InterPro" id="IPR005119">
    <property type="entry name" value="LysR_subst-bd"/>
</dbReference>
<keyword evidence="3 6" id="KW-0238">DNA-binding</keyword>
<organism evidence="6 7">
    <name type="scientific">Streptomyces qinglanensis</name>
    <dbReference type="NCBI Taxonomy" id="943816"/>
    <lineage>
        <taxon>Bacteria</taxon>
        <taxon>Bacillati</taxon>
        <taxon>Actinomycetota</taxon>
        <taxon>Actinomycetes</taxon>
        <taxon>Kitasatosporales</taxon>
        <taxon>Streptomycetaceae</taxon>
        <taxon>Streptomyces</taxon>
    </lineage>
</organism>
<feature type="domain" description="HTH lysR-type" evidence="5">
    <location>
        <begin position="40"/>
        <end position="97"/>
    </location>
</feature>
<dbReference type="Gene3D" id="3.40.190.10">
    <property type="entry name" value="Periplasmic binding protein-like II"/>
    <property type="match status" value="2"/>
</dbReference>
<dbReference type="InterPro" id="IPR036390">
    <property type="entry name" value="WH_DNA-bd_sf"/>
</dbReference>
<dbReference type="SUPFAM" id="SSF46785">
    <property type="entry name" value="Winged helix' DNA-binding domain"/>
    <property type="match status" value="1"/>
</dbReference>
<accession>A0A1H9WV83</accession>
<gene>
    <name evidence="6" type="ORF">SAMN05421870_12130</name>
</gene>
<protein>
    <submittedName>
        <fullName evidence="6">DNA-binding transcriptional regulator, LysR family</fullName>
    </submittedName>
</protein>
<evidence type="ECO:0000256" key="2">
    <source>
        <dbReference type="ARBA" id="ARBA00023015"/>
    </source>
</evidence>
<keyword evidence="4" id="KW-0804">Transcription</keyword>
<dbReference type="GO" id="GO:0003677">
    <property type="term" value="F:DNA binding"/>
    <property type="evidence" value="ECO:0007669"/>
    <property type="project" value="UniProtKB-KW"/>
</dbReference>
<dbReference type="FunFam" id="1.10.10.10:FF:000001">
    <property type="entry name" value="LysR family transcriptional regulator"/>
    <property type="match status" value="1"/>
</dbReference>
<dbReference type="Pfam" id="PF03466">
    <property type="entry name" value="LysR_substrate"/>
    <property type="match status" value="1"/>
</dbReference>
<keyword evidence="2" id="KW-0805">Transcription regulation</keyword>
<evidence type="ECO:0000256" key="3">
    <source>
        <dbReference type="ARBA" id="ARBA00023125"/>
    </source>
</evidence>
<dbReference type="PRINTS" id="PR00039">
    <property type="entry name" value="HTHLYSR"/>
</dbReference>
<comment type="similarity">
    <text evidence="1">Belongs to the LysR transcriptional regulatory family.</text>
</comment>
<dbReference type="PANTHER" id="PTHR30346">
    <property type="entry name" value="TRANSCRIPTIONAL DUAL REGULATOR HCAR-RELATED"/>
    <property type="match status" value="1"/>
</dbReference>
<dbReference type="GO" id="GO:0032993">
    <property type="term" value="C:protein-DNA complex"/>
    <property type="evidence" value="ECO:0007669"/>
    <property type="project" value="TreeGrafter"/>
</dbReference>
<dbReference type="STRING" id="943816.AN217_06270"/>
<evidence type="ECO:0000259" key="5">
    <source>
        <dbReference type="PROSITE" id="PS50931"/>
    </source>
</evidence>
<evidence type="ECO:0000313" key="6">
    <source>
        <dbReference type="EMBL" id="SES37729.1"/>
    </source>
</evidence>
<evidence type="ECO:0000256" key="4">
    <source>
        <dbReference type="ARBA" id="ARBA00023163"/>
    </source>
</evidence>
<dbReference type="AlphaFoldDB" id="A0A1H9WV83"/>
<reference evidence="7" key="1">
    <citation type="submission" date="2016-10" db="EMBL/GenBank/DDBJ databases">
        <authorList>
            <person name="Varghese N."/>
            <person name="Submissions S."/>
        </authorList>
    </citation>
    <scope>NUCLEOTIDE SEQUENCE [LARGE SCALE GENOMIC DNA]</scope>
    <source>
        <strain evidence="7">CGMCC 4.6825</strain>
    </source>
</reference>
<dbReference type="PROSITE" id="PS50931">
    <property type="entry name" value="HTH_LYSR"/>
    <property type="match status" value="1"/>
</dbReference>
<evidence type="ECO:0000256" key="1">
    <source>
        <dbReference type="ARBA" id="ARBA00009437"/>
    </source>
</evidence>